<dbReference type="Proteomes" id="UP000595278">
    <property type="component" value="Chromosome"/>
</dbReference>
<dbReference type="SUPFAM" id="SSF50891">
    <property type="entry name" value="Cyclophilin-like"/>
    <property type="match status" value="1"/>
</dbReference>
<evidence type="ECO:0000259" key="2">
    <source>
        <dbReference type="Pfam" id="PF18050"/>
    </source>
</evidence>
<feature type="domain" description="Cyclophilin-like" evidence="2">
    <location>
        <begin position="33"/>
        <end position="140"/>
    </location>
</feature>
<dbReference type="RefSeq" id="WP_201090210.1">
    <property type="nucleotide sequence ID" value="NZ_CP067393.1"/>
</dbReference>
<sequence length="143" mass="16128">MNKLIITFMICFFSIVSYAKDNQTMTDVQIKLIMNDKIVTATLVDNETTRDFIKLLPLNLTLEDYANTEKISNLPKKLSTKGVPAGYTPSKGDIAYYAPWGNLAIFHKNFSYSRGLVILAKLDSDIELFEVQGSINVKIELIK</sequence>
<keyword evidence="4" id="KW-1185">Reference proteome</keyword>
<accession>A0A974ND52</accession>
<dbReference type="Pfam" id="PF18050">
    <property type="entry name" value="Cyclophil_like2"/>
    <property type="match status" value="1"/>
</dbReference>
<dbReference type="EMBL" id="CP067393">
    <property type="protein sequence ID" value="QQP84312.1"/>
    <property type="molecule type" value="Genomic_DNA"/>
</dbReference>
<evidence type="ECO:0000313" key="3">
    <source>
        <dbReference type="EMBL" id="QQP84312.1"/>
    </source>
</evidence>
<feature type="chain" id="PRO_5036879551" description="Cyclophilin-like domain-containing protein" evidence="1">
    <location>
        <begin position="20"/>
        <end position="143"/>
    </location>
</feature>
<organism evidence="3 4">
    <name type="scientific">Entomomonas asaccharolytica</name>
    <dbReference type="NCBI Taxonomy" id="2785331"/>
    <lineage>
        <taxon>Bacteria</taxon>
        <taxon>Pseudomonadati</taxon>
        <taxon>Pseudomonadota</taxon>
        <taxon>Gammaproteobacteria</taxon>
        <taxon>Pseudomonadales</taxon>
        <taxon>Pseudomonadaceae</taxon>
        <taxon>Entomomonas</taxon>
    </lineage>
</organism>
<evidence type="ECO:0000313" key="4">
    <source>
        <dbReference type="Proteomes" id="UP000595278"/>
    </source>
</evidence>
<gene>
    <name evidence="3" type="ORF">JHT90_07685</name>
</gene>
<dbReference type="Gene3D" id="2.40.100.20">
    <property type="match status" value="1"/>
</dbReference>
<reference evidence="3 4" key="1">
    <citation type="submission" date="2021-01" db="EMBL/GenBank/DDBJ databases">
        <title>Entomomonas sp. F2A isolated from a house cricket (Acheta domesticus).</title>
        <authorList>
            <person name="Spergser J."/>
            <person name="Busse H.-J."/>
        </authorList>
    </citation>
    <scope>NUCLEOTIDE SEQUENCE [LARGE SCALE GENOMIC DNA]</scope>
    <source>
        <strain evidence="3 4">F2A</strain>
    </source>
</reference>
<dbReference type="InterPro" id="IPR041183">
    <property type="entry name" value="Cyclophilin-like"/>
</dbReference>
<name>A0A974ND52_9GAMM</name>
<evidence type="ECO:0000256" key="1">
    <source>
        <dbReference type="SAM" id="SignalP"/>
    </source>
</evidence>
<feature type="signal peptide" evidence="1">
    <location>
        <begin position="1"/>
        <end position="19"/>
    </location>
</feature>
<dbReference type="KEGG" id="eaz:JHT90_07685"/>
<protein>
    <recommendedName>
        <fullName evidence="2">Cyclophilin-like domain-containing protein</fullName>
    </recommendedName>
</protein>
<dbReference type="InterPro" id="IPR029000">
    <property type="entry name" value="Cyclophilin-like_dom_sf"/>
</dbReference>
<dbReference type="AlphaFoldDB" id="A0A974ND52"/>
<proteinExistence type="predicted"/>
<keyword evidence="1" id="KW-0732">Signal</keyword>